<keyword evidence="2" id="KW-0548">Nucleotidyltransferase</keyword>
<dbReference type="GO" id="GO:0003964">
    <property type="term" value="F:RNA-directed DNA polymerase activity"/>
    <property type="evidence" value="ECO:0007669"/>
    <property type="project" value="UniProtKB-KW"/>
</dbReference>
<dbReference type="InterPro" id="IPR043128">
    <property type="entry name" value="Rev_trsase/Diguanyl_cyclase"/>
</dbReference>
<evidence type="ECO:0000256" key="1">
    <source>
        <dbReference type="ARBA" id="ARBA00022679"/>
    </source>
</evidence>
<name>A0A2X0LAE1_9BASI</name>
<dbReference type="Pfam" id="PF17917">
    <property type="entry name" value="RT_RNaseH"/>
    <property type="match status" value="1"/>
</dbReference>
<gene>
    <name evidence="10" type="ORF">BZ3500_MVSOF-1268-A1-R1_C048G00167</name>
</gene>
<keyword evidence="4" id="KW-0255">Endonuclease</keyword>
<sequence length="1072" mass="118942">MDALELAYGIKRLGPAEYILGIQVKRGQDGSITLSQERYLRDILARFQFTDAKPASIPMQPGVVLDFEDLAATPQDRTRYLQAIGSLMYAAVGTRPDLAFVVSYLARFSQQPGPEHWTAIKQVLRYIKGTLDLGLTYRKTSQPLRGYSDANWGACLTTSRSTMGYAFILSGAAIAWCSKREHRVAKSTTDAEYLSLSYTSGDAIHLSELLAELGAPVSGPVVLYGDNQGSLALAQHPTNHQGSRHVRISEHYVRERVAEKEIEVRYIATGDMIADIFTKALGPKPFMFHRENLGLRGAVSPRASRACLARAPLALIFFLQLSLLSSSALVLTHFVPRPQFLKVNAVAAANFCTKIDLQGVFQQSRIKDEDVKKTAFSTPNGILYSLVAQQGDRNSTVTLHRLVSFAFAGLINRKIKHYADDLWPISNTWAEHKRDVRETLERAEVHGIRIPISKFKFATEIRDSLGRKIRPGESSMQPEKAAGIRATPAPKNKKDLQRFLGAVEYNHRSIPHLAELAAPLDALTGVNSPWRWSRACSDAFESIKAAFDDSAKLTCIRSDELAPDGTFPVHLDTPPGRRRKASTGYHSRKFSPSQFNYNTQNQELQGMYEGFQRFETKLRGRPFIVLTDSQTLAKFTTLPTLSRKQTRMYLYFSEFAYTAEHTAGKANAMPDMLSQPPCDAPTYPDPWAPKYIGPFTCLGFDPANSTYKLARVPERCTSRGIRSTFHASQLKVFKPSDESRFPNRLVDSVPVYPIDLPMAIAYVLNHELVENEAGELEGTLVYSDTPQGQRAGAKIGRASFNELLATGLHLGPAVPEEYLAKNKVTTIWDLKPVRRQIPIADPDYNLTTGSPSSEETHLRIHQERALASRNEPRGDRPNEGTQLHQRPRGKGRQANRITSAMEKIQRSQALLVDSTAQPITITGRMRWRPCGRRPPARRPAAPTRQVANATLEDPPPLREQLRLQAQQASHQRQQTGQAEYRRIQDQQACVERTGKTSPQQLPGSPLRGAVTVSAASFAALHHTPQGTPTQRHRSTFGTKPEPADAGRAGLTVGIIELQAGPDASTGLLKPQE</sequence>
<dbReference type="InterPro" id="IPR043502">
    <property type="entry name" value="DNA/RNA_pol_sf"/>
</dbReference>
<feature type="domain" description="Reverse transcriptase" evidence="8">
    <location>
        <begin position="343"/>
        <end position="466"/>
    </location>
</feature>
<dbReference type="Pfam" id="PF00078">
    <property type="entry name" value="RVT_1"/>
    <property type="match status" value="1"/>
</dbReference>
<evidence type="ECO:0000259" key="8">
    <source>
        <dbReference type="Pfam" id="PF00078"/>
    </source>
</evidence>
<evidence type="ECO:0000313" key="10">
    <source>
        <dbReference type="EMBL" id="SCZ94878.1"/>
    </source>
</evidence>
<keyword evidence="3" id="KW-0540">Nuclease</keyword>
<dbReference type="AlphaFoldDB" id="A0A2X0LAE1"/>
<feature type="region of interest" description="Disordered" evidence="7">
    <location>
        <begin position="864"/>
        <end position="895"/>
    </location>
</feature>
<dbReference type="Gene3D" id="3.30.70.270">
    <property type="match status" value="2"/>
</dbReference>
<keyword evidence="1" id="KW-0808">Transferase</keyword>
<dbReference type="InterPro" id="IPR000477">
    <property type="entry name" value="RT_dom"/>
</dbReference>
<dbReference type="InterPro" id="IPR041373">
    <property type="entry name" value="RT_RNaseH"/>
</dbReference>
<feature type="region of interest" description="Disordered" evidence="7">
    <location>
        <begin position="1021"/>
        <end position="1072"/>
    </location>
</feature>
<evidence type="ECO:0000256" key="6">
    <source>
        <dbReference type="ARBA" id="ARBA00022918"/>
    </source>
</evidence>
<keyword evidence="11" id="KW-1185">Reference proteome</keyword>
<feature type="region of interest" description="Disordered" evidence="7">
    <location>
        <begin position="566"/>
        <end position="586"/>
    </location>
</feature>
<proteinExistence type="predicted"/>
<feature type="compositionally biased region" description="Basic and acidic residues" evidence="7">
    <location>
        <begin position="864"/>
        <end position="878"/>
    </location>
</feature>
<dbReference type="Proteomes" id="UP000249723">
    <property type="component" value="Unassembled WGS sequence"/>
</dbReference>
<dbReference type="STRING" id="289078.A0A2X0LAE1"/>
<evidence type="ECO:0000256" key="3">
    <source>
        <dbReference type="ARBA" id="ARBA00022722"/>
    </source>
</evidence>
<keyword evidence="6" id="KW-0695">RNA-directed DNA polymerase</keyword>
<protein>
    <submittedName>
        <fullName evidence="10">BZ3500_MvSof-1268-A1-R1_C048g00167 protein</fullName>
    </submittedName>
</protein>
<dbReference type="CDD" id="cd09272">
    <property type="entry name" value="RNase_HI_RT_Ty1"/>
    <property type="match status" value="1"/>
</dbReference>
<dbReference type="PANTHER" id="PTHR11439:SF483">
    <property type="entry name" value="PEPTIDE SYNTHASE GLIP-LIKE, PUTATIVE (AFU_ORTHOLOGUE AFUA_3G12920)-RELATED"/>
    <property type="match status" value="1"/>
</dbReference>
<dbReference type="GO" id="GO:0016787">
    <property type="term" value="F:hydrolase activity"/>
    <property type="evidence" value="ECO:0007669"/>
    <property type="project" value="UniProtKB-KW"/>
</dbReference>
<evidence type="ECO:0000256" key="5">
    <source>
        <dbReference type="ARBA" id="ARBA00022801"/>
    </source>
</evidence>
<evidence type="ECO:0000256" key="4">
    <source>
        <dbReference type="ARBA" id="ARBA00022759"/>
    </source>
</evidence>
<dbReference type="PANTHER" id="PTHR11439">
    <property type="entry name" value="GAG-POL-RELATED RETROTRANSPOSON"/>
    <property type="match status" value="1"/>
</dbReference>
<feature type="domain" description="Reverse transcriptase RNase H-like" evidence="9">
    <location>
        <begin position="584"/>
        <end position="655"/>
    </location>
</feature>
<feature type="compositionally biased region" description="Basic residues" evidence="7">
    <location>
        <begin position="925"/>
        <end position="936"/>
    </location>
</feature>
<accession>A0A2X0LAE1</accession>
<dbReference type="GO" id="GO:0004519">
    <property type="term" value="F:endonuclease activity"/>
    <property type="evidence" value="ECO:0007669"/>
    <property type="project" value="UniProtKB-KW"/>
</dbReference>
<organism evidence="10 11">
    <name type="scientific">Microbotryum saponariae</name>
    <dbReference type="NCBI Taxonomy" id="289078"/>
    <lineage>
        <taxon>Eukaryota</taxon>
        <taxon>Fungi</taxon>
        <taxon>Dikarya</taxon>
        <taxon>Basidiomycota</taxon>
        <taxon>Pucciniomycotina</taxon>
        <taxon>Microbotryomycetes</taxon>
        <taxon>Microbotryales</taxon>
        <taxon>Microbotryaceae</taxon>
        <taxon>Microbotryum</taxon>
    </lineage>
</organism>
<evidence type="ECO:0000256" key="2">
    <source>
        <dbReference type="ARBA" id="ARBA00022695"/>
    </source>
</evidence>
<dbReference type="OrthoDB" id="3344688at2759"/>
<dbReference type="EMBL" id="FMWP01000057">
    <property type="protein sequence ID" value="SCZ94878.1"/>
    <property type="molecule type" value="Genomic_DNA"/>
</dbReference>
<keyword evidence="5" id="KW-0378">Hydrolase</keyword>
<evidence type="ECO:0000256" key="7">
    <source>
        <dbReference type="SAM" id="MobiDB-lite"/>
    </source>
</evidence>
<dbReference type="SUPFAM" id="SSF56672">
    <property type="entry name" value="DNA/RNA polymerases"/>
    <property type="match status" value="1"/>
</dbReference>
<feature type="compositionally biased region" description="Basic residues" evidence="7">
    <location>
        <begin position="576"/>
        <end position="586"/>
    </location>
</feature>
<feature type="region of interest" description="Disordered" evidence="7">
    <location>
        <begin position="922"/>
        <end position="984"/>
    </location>
</feature>
<dbReference type="Gene3D" id="3.10.10.10">
    <property type="entry name" value="HIV Type 1 Reverse Transcriptase, subunit A, domain 1"/>
    <property type="match status" value="1"/>
</dbReference>
<feature type="compositionally biased region" description="Low complexity" evidence="7">
    <location>
        <begin position="962"/>
        <end position="974"/>
    </location>
</feature>
<reference evidence="11" key="1">
    <citation type="submission" date="2016-10" db="EMBL/GenBank/DDBJ databases">
        <authorList>
            <person name="Jeantristanb JTB J.-T."/>
            <person name="Ricardo R."/>
        </authorList>
    </citation>
    <scope>NUCLEOTIDE SEQUENCE [LARGE SCALE GENOMIC DNA]</scope>
</reference>
<evidence type="ECO:0000313" key="11">
    <source>
        <dbReference type="Proteomes" id="UP000249723"/>
    </source>
</evidence>
<evidence type="ECO:0000259" key="9">
    <source>
        <dbReference type="Pfam" id="PF17917"/>
    </source>
</evidence>